<feature type="compositionally biased region" description="Basic and acidic residues" evidence="4">
    <location>
        <begin position="41"/>
        <end position="50"/>
    </location>
</feature>
<dbReference type="GO" id="GO:0016491">
    <property type="term" value="F:oxidoreductase activity"/>
    <property type="evidence" value="ECO:0007669"/>
    <property type="project" value="UniProtKB-KW"/>
</dbReference>
<dbReference type="OrthoDB" id="9781689at2"/>
<dbReference type="GO" id="GO:0016020">
    <property type="term" value="C:membrane"/>
    <property type="evidence" value="ECO:0007669"/>
    <property type="project" value="TreeGrafter"/>
</dbReference>
<comment type="similarity">
    <text evidence="1 3">Belongs to the short-chain dehydrogenases/reductases (SDR) family.</text>
</comment>
<keyword evidence="5" id="KW-1133">Transmembrane helix</keyword>
<accession>A0A552UJ11</accession>
<dbReference type="PRINTS" id="PR00081">
    <property type="entry name" value="GDHRDH"/>
</dbReference>
<comment type="caution">
    <text evidence="6">The sequence shown here is derived from an EMBL/GenBank/DDBJ whole genome shotgun (WGS) entry which is preliminary data.</text>
</comment>
<reference evidence="6 7" key="1">
    <citation type="submission" date="2019-07" db="EMBL/GenBank/DDBJ databases">
        <title>Novel species isolated from glacier.</title>
        <authorList>
            <person name="Liu Q."/>
            <person name="Xin Y.-H."/>
        </authorList>
    </citation>
    <scope>NUCLEOTIDE SEQUENCE [LARGE SCALE GENOMIC DNA]</scope>
    <source>
        <strain evidence="6 7">LB1R16</strain>
    </source>
</reference>
<dbReference type="EMBL" id="VJWA01000001">
    <property type="protein sequence ID" value="TRW18213.1"/>
    <property type="molecule type" value="Genomic_DNA"/>
</dbReference>
<feature type="region of interest" description="Disordered" evidence="4">
    <location>
        <begin position="1"/>
        <end position="50"/>
    </location>
</feature>
<feature type="region of interest" description="Disordered" evidence="4">
    <location>
        <begin position="321"/>
        <end position="350"/>
    </location>
</feature>
<evidence type="ECO:0000256" key="2">
    <source>
        <dbReference type="ARBA" id="ARBA00023002"/>
    </source>
</evidence>
<dbReference type="Proteomes" id="UP000317894">
    <property type="component" value="Unassembled WGS sequence"/>
</dbReference>
<keyword evidence="2" id="KW-0560">Oxidoreductase</keyword>
<evidence type="ECO:0000256" key="5">
    <source>
        <dbReference type="SAM" id="Phobius"/>
    </source>
</evidence>
<name>A0A552UJ11_9SPHN</name>
<evidence type="ECO:0000256" key="1">
    <source>
        <dbReference type="ARBA" id="ARBA00006484"/>
    </source>
</evidence>
<evidence type="ECO:0000313" key="6">
    <source>
        <dbReference type="EMBL" id="TRW18213.1"/>
    </source>
</evidence>
<organism evidence="6 7">
    <name type="scientific">Glacieibacterium frigidum</name>
    <dbReference type="NCBI Taxonomy" id="2593303"/>
    <lineage>
        <taxon>Bacteria</taxon>
        <taxon>Pseudomonadati</taxon>
        <taxon>Pseudomonadota</taxon>
        <taxon>Alphaproteobacteria</taxon>
        <taxon>Sphingomonadales</taxon>
        <taxon>Sphingosinicellaceae</taxon>
        <taxon>Glacieibacterium</taxon>
    </lineage>
</organism>
<keyword evidence="7" id="KW-1185">Reference proteome</keyword>
<feature type="transmembrane region" description="Helical" evidence="5">
    <location>
        <begin position="367"/>
        <end position="386"/>
    </location>
</feature>
<feature type="compositionally biased region" description="Basic residues" evidence="4">
    <location>
        <begin position="1"/>
        <end position="16"/>
    </location>
</feature>
<dbReference type="SUPFAM" id="SSF51735">
    <property type="entry name" value="NAD(P)-binding Rossmann-fold domains"/>
    <property type="match status" value="1"/>
</dbReference>
<dbReference type="Gene3D" id="3.40.50.720">
    <property type="entry name" value="NAD(P)-binding Rossmann-like Domain"/>
    <property type="match status" value="1"/>
</dbReference>
<keyword evidence="5" id="KW-0812">Transmembrane</keyword>
<evidence type="ECO:0000256" key="4">
    <source>
        <dbReference type="SAM" id="MobiDB-lite"/>
    </source>
</evidence>
<dbReference type="AlphaFoldDB" id="A0A552UJ11"/>
<protein>
    <submittedName>
        <fullName evidence="6">SDR family NAD(P)-dependent oxidoreductase</fullName>
    </submittedName>
</protein>
<evidence type="ECO:0000313" key="7">
    <source>
        <dbReference type="Proteomes" id="UP000317894"/>
    </source>
</evidence>
<keyword evidence="5" id="KW-0472">Membrane</keyword>
<dbReference type="InterPro" id="IPR002347">
    <property type="entry name" value="SDR_fam"/>
</dbReference>
<dbReference type="Pfam" id="PF00106">
    <property type="entry name" value="adh_short"/>
    <property type="match status" value="1"/>
</dbReference>
<dbReference type="PANTHER" id="PTHR44196">
    <property type="entry name" value="DEHYDROGENASE/REDUCTASE SDR FAMILY MEMBER 7B"/>
    <property type="match status" value="1"/>
</dbReference>
<gene>
    <name evidence="6" type="ORF">FMM06_08970</name>
</gene>
<proteinExistence type="inferred from homology"/>
<sequence>MRARSRRCRFTARRSRCAPQADPRRAPSTGYGPISSGGWCRRAEPAGHERALRRDPTGVRAVQQKPIQDQVIVITGASSGIGLATAHLAAREGAKMVLVARNADALDAVAAELGNAAVVCVADIADEDSAERIADAALTAFGRIDTWVNIAAAGVYGRFDQVPEADHRRVFDVGYFGTVRNSLKAVEVMQDRGGTLINIGSILGDVSILQQGIYASMKHAVHGFTNALRAEVMEAGDPVQVTLIKPGAIHTPWPEHARNYMDKPASLPPMIYDPRLVAKAIVFAAANPRREITVGGNGALISLFGTHFPALTELGESLIGTPAQQTDQPPPPGVKDNLFTSRADGRIESDQDTHVRRTSLWLEAQLFPMRAAGVVGAGLLTALLLARGRR</sequence>
<evidence type="ECO:0000256" key="3">
    <source>
        <dbReference type="RuleBase" id="RU000363"/>
    </source>
</evidence>
<dbReference type="NCBIfam" id="NF005495">
    <property type="entry name" value="PRK07109.1"/>
    <property type="match status" value="1"/>
</dbReference>
<dbReference type="InterPro" id="IPR036291">
    <property type="entry name" value="NAD(P)-bd_dom_sf"/>
</dbReference>
<dbReference type="PRINTS" id="PR00080">
    <property type="entry name" value="SDRFAMILY"/>
</dbReference>
<dbReference type="PANTHER" id="PTHR44196:SF1">
    <property type="entry name" value="DEHYDROGENASE_REDUCTASE SDR FAMILY MEMBER 7B"/>
    <property type="match status" value="1"/>
</dbReference>